<dbReference type="Proteomes" id="UP000481288">
    <property type="component" value="Unassembled WGS sequence"/>
</dbReference>
<comment type="caution">
    <text evidence="5">The sequence shown here is derived from an EMBL/GenBank/DDBJ whole genome shotgun (WGS) entry which is preliminary data.</text>
</comment>
<reference evidence="5 6" key="1">
    <citation type="submission" date="2018-05" db="EMBL/GenBank/DDBJ databases">
        <title>Whole genome sequencing for identification of molecular markers to develop diagnostic detection tools for the regulated plant pathogen Lachnellula willkommii.</title>
        <authorList>
            <person name="Giroux E."/>
            <person name="Bilodeau G."/>
        </authorList>
    </citation>
    <scope>NUCLEOTIDE SEQUENCE [LARGE SCALE GENOMIC DNA]</scope>
    <source>
        <strain evidence="5 6">CBS 625.97</strain>
    </source>
</reference>
<dbReference type="EMBL" id="QGMG01000888">
    <property type="protein sequence ID" value="TVY51166.1"/>
    <property type="molecule type" value="Genomic_DNA"/>
</dbReference>
<dbReference type="SUPFAM" id="SSF51735">
    <property type="entry name" value="NAD(P)-binding Rossmann-fold domains"/>
    <property type="match status" value="1"/>
</dbReference>
<evidence type="ECO:0000256" key="1">
    <source>
        <dbReference type="ARBA" id="ARBA00006484"/>
    </source>
</evidence>
<dbReference type="OrthoDB" id="191139at2759"/>
<dbReference type="AlphaFoldDB" id="A0A7D8UKD4"/>
<evidence type="ECO:0000313" key="5">
    <source>
        <dbReference type="EMBL" id="TVY51166.1"/>
    </source>
</evidence>
<protein>
    <submittedName>
        <fullName evidence="5">Putative oxidoreductase</fullName>
    </submittedName>
</protein>
<keyword evidence="2" id="KW-0521">NADP</keyword>
<keyword evidence="3" id="KW-0560">Oxidoreductase</keyword>
<dbReference type="GO" id="GO:0016491">
    <property type="term" value="F:oxidoreductase activity"/>
    <property type="evidence" value="ECO:0007669"/>
    <property type="project" value="UniProtKB-KW"/>
</dbReference>
<dbReference type="Gene3D" id="3.40.50.720">
    <property type="entry name" value="NAD(P)-binding Rossmann-like Domain"/>
    <property type="match status" value="1"/>
</dbReference>
<feature type="region of interest" description="Disordered" evidence="4">
    <location>
        <begin position="1"/>
        <end position="28"/>
    </location>
</feature>
<evidence type="ECO:0000313" key="6">
    <source>
        <dbReference type="Proteomes" id="UP000481288"/>
    </source>
</evidence>
<evidence type="ECO:0000256" key="2">
    <source>
        <dbReference type="ARBA" id="ARBA00022857"/>
    </source>
</evidence>
<dbReference type="InterPro" id="IPR002347">
    <property type="entry name" value="SDR_fam"/>
</dbReference>
<name>A0A7D8UKD4_9HELO</name>
<dbReference type="PRINTS" id="PR00081">
    <property type="entry name" value="GDHRDH"/>
</dbReference>
<dbReference type="InterPro" id="IPR036291">
    <property type="entry name" value="NAD(P)-bd_dom_sf"/>
</dbReference>
<organism evidence="5 6">
    <name type="scientific">Lachnellula cervina</name>
    <dbReference type="NCBI Taxonomy" id="1316786"/>
    <lineage>
        <taxon>Eukaryota</taxon>
        <taxon>Fungi</taxon>
        <taxon>Dikarya</taxon>
        <taxon>Ascomycota</taxon>
        <taxon>Pezizomycotina</taxon>
        <taxon>Leotiomycetes</taxon>
        <taxon>Helotiales</taxon>
        <taxon>Lachnaceae</taxon>
        <taxon>Lachnellula</taxon>
    </lineage>
</organism>
<keyword evidence="6" id="KW-1185">Reference proteome</keyword>
<dbReference type="PANTHER" id="PTHR24320:SF236">
    <property type="entry name" value="SHORT-CHAIN DEHYDROGENASE-RELATED"/>
    <property type="match status" value="1"/>
</dbReference>
<proteinExistence type="inferred from homology"/>
<dbReference type="Pfam" id="PF00106">
    <property type="entry name" value="adh_short"/>
    <property type="match status" value="1"/>
</dbReference>
<gene>
    <name evidence="5" type="ORF">LCER1_G007862</name>
</gene>
<dbReference type="PANTHER" id="PTHR24320">
    <property type="entry name" value="RETINOL DEHYDROGENASE"/>
    <property type="match status" value="1"/>
</dbReference>
<accession>A0A7D8UKD4</accession>
<evidence type="ECO:0000256" key="4">
    <source>
        <dbReference type="SAM" id="MobiDB-lite"/>
    </source>
</evidence>
<evidence type="ECO:0000256" key="3">
    <source>
        <dbReference type="ARBA" id="ARBA00023002"/>
    </source>
</evidence>
<sequence length="330" mass="36184">MGNMWSQLFPPTPQFTEKDLPDQTGKVESPGPKVFIVTGSSSGVGQALAQLLYAHNAKVYIAARSAEKSTRAIESIKTNCPNAKGQLVYLHLDLDDLTTIKASAEEFLSKEDRLDVLWNNAGVMRPPPGSQTKQGYELQLGTNNLAPFLFTKLLTPILIKTAKSAPTGTVRVVWVSSSAAENFSPQGGVEIDNLDYKRDQRPWNKYGISKAGNIFQATEYAKHYGNEGIISVALNPGNLKSELARHASSFVQFVLNFITYTAIHGAYTELFAGLSPEVTPAKNGAWIQPWGRFAELRQDIVASIKSEAEGGTGVAARFWEWNEEQVEAYL</sequence>
<comment type="similarity">
    <text evidence="1">Belongs to the short-chain dehydrogenases/reductases (SDR) family.</text>
</comment>